<keyword evidence="2" id="KW-0732">Signal</keyword>
<reference evidence="3 4" key="1">
    <citation type="submission" date="2014-02" db="EMBL/GenBank/DDBJ databases">
        <authorList>
            <person name="Sibley D."/>
            <person name="Venepally P."/>
            <person name="Karamycheva S."/>
            <person name="Hadjithomas M."/>
            <person name="Khan A."/>
            <person name="Brunk B."/>
            <person name="Roos D."/>
            <person name="Caler E."/>
            <person name="Lorenzi H."/>
        </authorList>
    </citation>
    <scope>NUCLEOTIDE SEQUENCE [LARGE SCALE GENOMIC DNA]</scope>
    <source>
        <strain evidence="3 4">GAB2-2007-GAL-DOM2</strain>
    </source>
</reference>
<proteinExistence type="predicted"/>
<feature type="chain" id="PRO_5001808651" description="Transmembrane protein" evidence="2">
    <location>
        <begin position="31"/>
        <end position="225"/>
    </location>
</feature>
<dbReference type="AlphaFoldDB" id="A0A086JZB5"/>
<gene>
    <name evidence="3" type="ORF">TGDOM2_313520</name>
</gene>
<dbReference type="VEuPathDB" id="ToxoDB:TGDOM2_313520"/>
<comment type="caution">
    <text evidence="3">The sequence shown here is derived from an EMBL/GenBank/DDBJ whole genome shotgun (WGS) entry which is preliminary data.</text>
</comment>
<evidence type="ECO:0000256" key="1">
    <source>
        <dbReference type="SAM" id="MobiDB-lite"/>
    </source>
</evidence>
<evidence type="ECO:0000313" key="3">
    <source>
        <dbReference type="EMBL" id="KFG37483.1"/>
    </source>
</evidence>
<sequence>MFASPSPSSHPLSRLRTVLLLVFVITFVCAEQTWRPKPKAEKRARNFQRAFEEREKAAAREAKRRLLLQREWFRQQEEEDRQREAERLELTKREGPAKPQHADTPQELRGTDAPQGASGASTGSRTLTELVQQAISSSGQALKHRENWVVVGSTQRKARRRDRLPYSQREFVKQVFSHLSEEDLEKEVTKAERAWRGDMLLDELEEEIGGPDALAPGGGPGGSVR</sequence>
<dbReference type="OrthoDB" id="333194at2759"/>
<feature type="signal peptide" evidence="2">
    <location>
        <begin position="1"/>
        <end position="30"/>
    </location>
</feature>
<evidence type="ECO:0008006" key="5">
    <source>
        <dbReference type="Google" id="ProtNLM"/>
    </source>
</evidence>
<organism evidence="3 4">
    <name type="scientific">Toxoplasma gondii GAB2-2007-GAL-DOM2</name>
    <dbReference type="NCBI Taxonomy" id="1130820"/>
    <lineage>
        <taxon>Eukaryota</taxon>
        <taxon>Sar</taxon>
        <taxon>Alveolata</taxon>
        <taxon>Apicomplexa</taxon>
        <taxon>Conoidasida</taxon>
        <taxon>Coccidia</taxon>
        <taxon>Eucoccidiorida</taxon>
        <taxon>Eimeriorina</taxon>
        <taxon>Sarcocystidae</taxon>
        <taxon>Toxoplasma</taxon>
    </lineage>
</organism>
<feature type="region of interest" description="Disordered" evidence="1">
    <location>
        <begin position="78"/>
        <end position="124"/>
    </location>
</feature>
<evidence type="ECO:0000313" key="4">
    <source>
        <dbReference type="Proteomes" id="UP000028837"/>
    </source>
</evidence>
<protein>
    <recommendedName>
        <fullName evidence="5">Transmembrane protein</fullName>
    </recommendedName>
</protein>
<accession>A0A086JZB5</accession>
<evidence type="ECO:0000256" key="2">
    <source>
        <dbReference type="SAM" id="SignalP"/>
    </source>
</evidence>
<name>A0A086JZB5_TOXGO</name>
<feature type="compositionally biased region" description="Basic and acidic residues" evidence="1">
    <location>
        <begin position="78"/>
        <end position="110"/>
    </location>
</feature>
<dbReference type="EMBL" id="AHZU02001008">
    <property type="protein sequence ID" value="KFG37483.1"/>
    <property type="molecule type" value="Genomic_DNA"/>
</dbReference>
<dbReference type="Proteomes" id="UP000028837">
    <property type="component" value="Unassembled WGS sequence"/>
</dbReference>